<dbReference type="GO" id="GO:0006661">
    <property type="term" value="P:phosphatidylinositol biosynthetic process"/>
    <property type="evidence" value="ECO:0007669"/>
    <property type="project" value="InterPro"/>
</dbReference>
<dbReference type="Proteomes" id="UP001362899">
    <property type="component" value="Unassembled WGS sequence"/>
</dbReference>
<dbReference type="Gene3D" id="1.25.10.10">
    <property type="entry name" value="Leucine-rich Repeat Variant"/>
    <property type="match status" value="2"/>
</dbReference>
<comment type="similarity">
    <text evidence="2">Belongs to the VAC14 family.</text>
</comment>
<dbReference type="GO" id="GO:0010008">
    <property type="term" value="C:endosome membrane"/>
    <property type="evidence" value="ECO:0007669"/>
    <property type="project" value="TreeGrafter"/>
</dbReference>
<dbReference type="GO" id="GO:0000329">
    <property type="term" value="C:fungal-type vacuole membrane"/>
    <property type="evidence" value="ECO:0007669"/>
    <property type="project" value="TreeGrafter"/>
</dbReference>
<dbReference type="Pfam" id="PF11916">
    <property type="entry name" value="Vac14_Fig4_bd"/>
    <property type="match status" value="1"/>
</dbReference>
<dbReference type="Pfam" id="PF12755">
    <property type="entry name" value="Vac14_Fab1_bd"/>
    <property type="match status" value="1"/>
</dbReference>
<reference evidence="7 8" key="1">
    <citation type="journal article" date="2023" name="Elife">
        <title>Identification of key yeast species and microbe-microbe interactions impacting larval growth of Drosophila in the wild.</title>
        <authorList>
            <person name="Mure A."/>
            <person name="Sugiura Y."/>
            <person name="Maeda R."/>
            <person name="Honda K."/>
            <person name="Sakurai N."/>
            <person name="Takahashi Y."/>
            <person name="Watada M."/>
            <person name="Katoh T."/>
            <person name="Gotoh A."/>
            <person name="Gotoh Y."/>
            <person name="Taniguchi I."/>
            <person name="Nakamura K."/>
            <person name="Hayashi T."/>
            <person name="Katayama T."/>
            <person name="Uemura T."/>
            <person name="Hattori Y."/>
        </authorList>
    </citation>
    <scope>NUCLEOTIDE SEQUENCE [LARGE SCALE GENOMIC DNA]</scope>
    <source>
        <strain evidence="7 8">SB-73</strain>
    </source>
</reference>
<evidence type="ECO:0000259" key="6">
    <source>
        <dbReference type="Pfam" id="PF11916"/>
    </source>
</evidence>
<keyword evidence="4" id="KW-0472">Membrane</keyword>
<proteinExistence type="inferred from homology"/>
<dbReference type="InterPro" id="IPR026825">
    <property type="entry name" value="Vac14"/>
</dbReference>
<feature type="compositionally biased region" description="Low complexity" evidence="5">
    <location>
        <begin position="366"/>
        <end position="378"/>
    </location>
</feature>
<evidence type="ECO:0000313" key="8">
    <source>
        <dbReference type="Proteomes" id="UP001362899"/>
    </source>
</evidence>
<feature type="compositionally biased region" description="Low complexity" evidence="5">
    <location>
        <begin position="398"/>
        <end position="419"/>
    </location>
</feature>
<dbReference type="InterPro" id="IPR021841">
    <property type="entry name" value="VAC14_Fig4p-bd"/>
</dbReference>
<evidence type="ECO:0000256" key="4">
    <source>
        <dbReference type="ARBA" id="ARBA00023136"/>
    </source>
</evidence>
<evidence type="ECO:0000256" key="1">
    <source>
        <dbReference type="ARBA" id="ARBA00004308"/>
    </source>
</evidence>
<organism evidence="7 8">
    <name type="scientific">Starmerella bacillaris</name>
    <name type="common">Yeast</name>
    <name type="synonym">Candida zemplinina</name>
    <dbReference type="NCBI Taxonomy" id="1247836"/>
    <lineage>
        <taxon>Eukaryota</taxon>
        <taxon>Fungi</taxon>
        <taxon>Dikarya</taxon>
        <taxon>Ascomycota</taxon>
        <taxon>Saccharomycotina</taxon>
        <taxon>Dipodascomycetes</taxon>
        <taxon>Dipodascales</taxon>
        <taxon>Trichomonascaceae</taxon>
        <taxon>Starmerella</taxon>
    </lineage>
</organism>
<dbReference type="InterPro" id="IPR011989">
    <property type="entry name" value="ARM-like"/>
</dbReference>
<feature type="compositionally biased region" description="Low complexity" evidence="5">
    <location>
        <begin position="262"/>
        <end position="321"/>
    </location>
</feature>
<accession>A0AAV5REN5</accession>
<dbReference type="PANTHER" id="PTHR16023">
    <property type="entry name" value="TAX1 BINDING PROTEIN-RELATED"/>
    <property type="match status" value="1"/>
</dbReference>
<dbReference type="InterPro" id="IPR016024">
    <property type="entry name" value="ARM-type_fold"/>
</dbReference>
<name>A0AAV5REN5_STABA</name>
<evidence type="ECO:0000313" key="7">
    <source>
        <dbReference type="EMBL" id="GMM49830.1"/>
    </source>
</evidence>
<feature type="compositionally biased region" description="Polar residues" evidence="5">
    <location>
        <begin position="322"/>
        <end position="365"/>
    </location>
</feature>
<feature type="region of interest" description="Disordered" evidence="5">
    <location>
        <begin position="262"/>
        <end position="419"/>
    </location>
</feature>
<protein>
    <submittedName>
        <fullName evidence="7">Vac14 protein</fullName>
    </submittedName>
</protein>
<evidence type="ECO:0000256" key="2">
    <source>
        <dbReference type="ARBA" id="ARBA00010225"/>
    </source>
</evidence>
<comment type="caution">
    <text evidence="7">The sequence shown here is derived from an EMBL/GenBank/DDBJ whole genome shotgun (WGS) entry which is preliminary data.</text>
</comment>
<dbReference type="EMBL" id="BTGC01000003">
    <property type="protein sequence ID" value="GMM49830.1"/>
    <property type="molecule type" value="Genomic_DNA"/>
</dbReference>
<dbReference type="AlphaFoldDB" id="A0AAV5REN5"/>
<sequence>MYIDAGLKKSLSDRVYDKRKPAALQLEQIARRAYESGNTKVVDGIINELSREFAYAVRNPNYRNGGLIGLAGVAIALGPSGLPTYLDDIIQPILACFGDADARVRYYACEALYNVAKVAKGEILAYFNEIFDALCRLTADVEEAPRNGANLVDQLIRDIVVESASTYVFVIDRTKPNLVSAIVQPDGPEGASYQKSSLYEQEDFAVRRDSTSAIIDDESPFSSSNVANAAIGGVDSAFAAAQGSNALTPSVSASVPATVSASTPVQTQPQSQPQSQTLVAASASASGSASASASTPVSATDPAPASAPASTAASTTTGTLSNQTETENGSNGSNKTESHPNSSNNTPLINPNTGGNAINGNSDTLNNNTASNSQSNTAGRSESDTGFDAETETGMHPVTSTNSLSSVSTSANPNQNNMNNELNYAKVPIVSRGREHSFTLERFIPLLVERIYVINPATRMFLVHWVMLLDSIPELELAKYIPNFLEGLLLFLTDNNKEIRTYTRTCLNGLLDEIKKIAEVQRERSTSTEVQGIDAGLYIRGQSTQIYYSRIVEILLSRMDPSHEETRLVILDWLTGLLGVCPNDVISKLSALVTVLLPSISDELPQVRHSAKALSEQILKMIPAYTASIDSAATVQSLGRQLENEDNATRIQALEWLVALYKVNKLGGHSEELLPKLIAPLSDPYTDVVTHDLELLGLILGGSDQEVFTIFFRKLLHVFRQDRVLFQNCGKFICLRLSVLLNPMRVFETFALICEEGDAGDEFNSLVVQNMCNILIGASELHDFRTQLTQLHTEAGASLFTTLFKSWRRNSVAVLALCLLAEAYKYAYACLEILAKVDVTVNTLVQIDKLIQSIEGPVFAPLRLHLLDPWGYPYLYKTLYGMLMVLPQSNAFKVLQSRLNSVSAIISLPMLASENVKEDPSDLINWEELLQEYKSAQDRKKDVVTL</sequence>
<evidence type="ECO:0000256" key="3">
    <source>
        <dbReference type="ARBA" id="ARBA00022737"/>
    </source>
</evidence>
<dbReference type="PANTHER" id="PTHR16023:SF0">
    <property type="entry name" value="PROTEIN VAC14 HOMOLOG"/>
    <property type="match status" value="1"/>
</dbReference>
<evidence type="ECO:0000256" key="5">
    <source>
        <dbReference type="SAM" id="MobiDB-lite"/>
    </source>
</evidence>
<gene>
    <name evidence="7" type="ORF">DASB73_007880</name>
</gene>
<keyword evidence="8" id="KW-1185">Reference proteome</keyword>
<keyword evidence="3" id="KW-0677">Repeat</keyword>
<dbReference type="SUPFAM" id="SSF48371">
    <property type="entry name" value="ARM repeat"/>
    <property type="match status" value="1"/>
</dbReference>
<feature type="domain" description="Vacuolar protein 14 C-terminal Fig4-binding" evidence="6">
    <location>
        <begin position="725"/>
        <end position="902"/>
    </location>
</feature>
<comment type="subcellular location">
    <subcellularLocation>
        <location evidence="1">Endomembrane system</location>
    </subcellularLocation>
</comment>
<dbReference type="GO" id="GO:0070772">
    <property type="term" value="C:PAS complex"/>
    <property type="evidence" value="ECO:0007669"/>
    <property type="project" value="InterPro"/>
</dbReference>